<protein>
    <recommendedName>
        <fullName evidence="3">Tetratricopeptide repeat protein</fullName>
    </recommendedName>
</protein>
<evidence type="ECO:0008006" key="3">
    <source>
        <dbReference type="Google" id="ProtNLM"/>
    </source>
</evidence>
<dbReference type="EMBL" id="JAFREP010000023">
    <property type="protein sequence ID" value="MBO1321328.1"/>
    <property type="molecule type" value="Genomic_DNA"/>
</dbReference>
<proteinExistence type="predicted"/>
<evidence type="ECO:0000313" key="1">
    <source>
        <dbReference type="EMBL" id="MBO1321328.1"/>
    </source>
</evidence>
<dbReference type="Gene3D" id="1.25.40.10">
    <property type="entry name" value="Tetratricopeptide repeat domain"/>
    <property type="match status" value="1"/>
</dbReference>
<gene>
    <name evidence="1" type="ORF">J3U88_22800</name>
</gene>
<dbReference type="SUPFAM" id="SSF48452">
    <property type="entry name" value="TPR-like"/>
    <property type="match status" value="2"/>
</dbReference>
<dbReference type="Proteomes" id="UP000664417">
    <property type="component" value="Unassembled WGS sequence"/>
</dbReference>
<accession>A0A8J7U6C8</accession>
<dbReference type="InterPro" id="IPR011990">
    <property type="entry name" value="TPR-like_helical_dom_sf"/>
</dbReference>
<evidence type="ECO:0000313" key="2">
    <source>
        <dbReference type="Proteomes" id="UP000664417"/>
    </source>
</evidence>
<name>A0A8J7U6C8_9BACT</name>
<organism evidence="1 2">
    <name type="scientific">Acanthopleuribacter pedis</name>
    <dbReference type="NCBI Taxonomy" id="442870"/>
    <lineage>
        <taxon>Bacteria</taxon>
        <taxon>Pseudomonadati</taxon>
        <taxon>Acidobacteriota</taxon>
        <taxon>Holophagae</taxon>
        <taxon>Acanthopleuribacterales</taxon>
        <taxon>Acanthopleuribacteraceae</taxon>
        <taxon>Acanthopleuribacter</taxon>
    </lineage>
</organism>
<keyword evidence="2" id="KW-1185">Reference proteome</keyword>
<dbReference type="RefSeq" id="WP_207861302.1">
    <property type="nucleotide sequence ID" value="NZ_JAFREP010000023.1"/>
</dbReference>
<comment type="caution">
    <text evidence="1">The sequence shown here is derived from an EMBL/GenBank/DDBJ whole genome shotgun (WGS) entry which is preliminary data.</text>
</comment>
<dbReference type="AlphaFoldDB" id="A0A8J7U6C8"/>
<reference evidence="1" key="1">
    <citation type="submission" date="2021-03" db="EMBL/GenBank/DDBJ databases">
        <authorList>
            <person name="Wang G."/>
        </authorList>
    </citation>
    <scope>NUCLEOTIDE SEQUENCE</scope>
    <source>
        <strain evidence="1">KCTC 12899</strain>
    </source>
</reference>
<sequence length="341" mass="38870">MNKSLTAHGNAKETPIGPNLRNAELFIQRAEFQKAKDLLQKQLDQGADDFRTWNLLGICLARTEAFDQAAAIFKRFSEARIGKAERHKALFNQGLVVFFRDLKEYGDHRVANTFRALPAGEPTLAVPETGFREAVDLWFALLKRRTAAGDILHTHLAFAFLQRGEFDHALMCIRNALSTSEQFYLTQYVLGCMFLDLYFLATEQNHWLIDKDTAEFFEIENYEVLFTNGPLHAVQKETYLEIAMQAFLEGHRQNPFSVVTTLALCRTYLIAGLLEEGFEVLAHAESLAPEYVSVLETALVFHQQAGAPPQTIISLLNRIREQRLLTPQRPVTRILPPHYQF</sequence>